<evidence type="ECO:0000256" key="8">
    <source>
        <dbReference type="SAM" id="Phobius"/>
    </source>
</evidence>
<protein>
    <submittedName>
        <fullName evidence="10">ABC transporter permease</fullName>
    </submittedName>
</protein>
<dbReference type="Pfam" id="PF12698">
    <property type="entry name" value="ABC2_membrane_3"/>
    <property type="match status" value="1"/>
</dbReference>
<comment type="similarity">
    <text evidence="2">Belongs to the ABC-2 integral membrane protein family.</text>
</comment>
<comment type="subcellular location">
    <subcellularLocation>
        <location evidence="1">Cell membrane</location>
        <topology evidence="1">Multi-pass membrane protein</topology>
    </subcellularLocation>
</comment>
<dbReference type="InterPro" id="IPR051449">
    <property type="entry name" value="ABC-2_transporter_component"/>
</dbReference>
<evidence type="ECO:0000259" key="9">
    <source>
        <dbReference type="PROSITE" id="PS51012"/>
    </source>
</evidence>
<dbReference type="PANTHER" id="PTHR30294:SF38">
    <property type="entry name" value="TRANSPORT PERMEASE PROTEIN"/>
    <property type="match status" value="1"/>
</dbReference>
<keyword evidence="3" id="KW-0813">Transport</keyword>
<sequence length="427" mass="45335">MTAFIALVRKDILLYLHDRRALVINLLLPILLAAFFGYLFGGSGKKEAGRLNVALVMQDTSATSLKIAGALKADVTLRLTEMPLAEAERLVRKGAQKVAIVIPAGFGDAAGAALFSAGTKPTIALLYDPSQQMGIAMVKGILTQHVMQAVSASMLGGADGDKFIEKSIREIDAKGTSKDEPLRGFLGSLQRYQAQQKASPATAGQGGGTLSVPFSTTERAMTSEKAVAGYNGYAHSFAGMAVQFILFMGIDMGVSVLLARRMGIWNRLLAAPISQTTVILARATSCTFIAMALMCIIFAVAVLVFGVKVSNIPGFLGVALCFAVMTASFGLLIAAFGSTPDAARGIAMFATLILVMLGGAWVPSFLFPEWVQTVTMFMPTRWAVDGFDAVTWRGLGMDVAGMSMAVQLGFAALFGTLALWQFKRVMR</sequence>
<evidence type="ECO:0000313" key="11">
    <source>
        <dbReference type="Proteomes" id="UP001198701"/>
    </source>
</evidence>
<dbReference type="RefSeq" id="WP_229431490.1">
    <property type="nucleotide sequence ID" value="NZ_JAJHPV010000009.1"/>
</dbReference>
<keyword evidence="4" id="KW-1003">Cell membrane</keyword>
<feature type="transmembrane region" description="Helical" evidence="8">
    <location>
        <begin position="21"/>
        <end position="41"/>
    </location>
</feature>
<keyword evidence="6 8" id="KW-1133">Transmembrane helix</keyword>
<accession>A0ABS8IS81</accession>
<evidence type="ECO:0000256" key="2">
    <source>
        <dbReference type="ARBA" id="ARBA00007783"/>
    </source>
</evidence>
<comment type="caution">
    <text evidence="10">The sequence shown here is derived from an EMBL/GenBank/DDBJ whole genome shotgun (WGS) entry which is preliminary data.</text>
</comment>
<evidence type="ECO:0000313" key="10">
    <source>
        <dbReference type="EMBL" id="MCC6070573.1"/>
    </source>
</evidence>
<evidence type="ECO:0000256" key="1">
    <source>
        <dbReference type="ARBA" id="ARBA00004651"/>
    </source>
</evidence>
<feature type="domain" description="ABC transmembrane type-2" evidence="9">
    <location>
        <begin position="194"/>
        <end position="425"/>
    </location>
</feature>
<dbReference type="InterPro" id="IPR047817">
    <property type="entry name" value="ABC2_TM_bact-type"/>
</dbReference>
<name>A0ABS8IS81_9BURK</name>
<dbReference type="PROSITE" id="PS51012">
    <property type="entry name" value="ABC_TM2"/>
    <property type="match status" value="1"/>
</dbReference>
<feature type="transmembrane region" description="Helical" evidence="8">
    <location>
        <begin position="312"/>
        <end position="334"/>
    </location>
</feature>
<evidence type="ECO:0000256" key="3">
    <source>
        <dbReference type="ARBA" id="ARBA00022448"/>
    </source>
</evidence>
<keyword evidence="7 8" id="KW-0472">Membrane</keyword>
<organism evidence="10 11">
    <name type="scientific">Massilia agrisoli</name>
    <dbReference type="NCBI Taxonomy" id="2892444"/>
    <lineage>
        <taxon>Bacteria</taxon>
        <taxon>Pseudomonadati</taxon>
        <taxon>Pseudomonadota</taxon>
        <taxon>Betaproteobacteria</taxon>
        <taxon>Burkholderiales</taxon>
        <taxon>Oxalobacteraceae</taxon>
        <taxon>Telluria group</taxon>
        <taxon>Massilia</taxon>
    </lineage>
</organism>
<gene>
    <name evidence="10" type="ORF">LMJ30_06330</name>
</gene>
<proteinExistence type="inferred from homology"/>
<reference evidence="10 11" key="1">
    <citation type="submission" date="2021-11" db="EMBL/GenBank/DDBJ databases">
        <authorList>
            <person name="Huq M.A."/>
        </authorList>
    </citation>
    <scope>NUCLEOTIDE SEQUENCE [LARGE SCALE GENOMIC DNA]</scope>
    <source>
        <strain evidence="10 11">MAHUQ-52</strain>
    </source>
</reference>
<dbReference type="EMBL" id="JAJHPV010000009">
    <property type="protein sequence ID" value="MCC6070573.1"/>
    <property type="molecule type" value="Genomic_DNA"/>
</dbReference>
<evidence type="ECO:0000256" key="7">
    <source>
        <dbReference type="ARBA" id="ARBA00023136"/>
    </source>
</evidence>
<evidence type="ECO:0000256" key="6">
    <source>
        <dbReference type="ARBA" id="ARBA00022989"/>
    </source>
</evidence>
<keyword evidence="11" id="KW-1185">Reference proteome</keyword>
<dbReference type="Proteomes" id="UP001198701">
    <property type="component" value="Unassembled WGS sequence"/>
</dbReference>
<dbReference type="InterPro" id="IPR013525">
    <property type="entry name" value="ABC2_TM"/>
</dbReference>
<feature type="transmembrane region" description="Helical" evidence="8">
    <location>
        <begin position="279"/>
        <end position="306"/>
    </location>
</feature>
<feature type="transmembrane region" description="Helical" evidence="8">
    <location>
        <begin position="237"/>
        <end position="258"/>
    </location>
</feature>
<dbReference type="Gene3D" id="3.40.1710.10">
    <property type="entry name" value="abc type-2 transporter like domain"/>
    <property type="match status" value="1"/>
</dbReference>
<keyword evidence="5 8" id="KW-0812">Transmembrane</keyword>
<evidence type="ECO:0000256" key="5">
    <source>
        <dbReference type="ARBA" id="ARBA00022692"/>
    </source>
</evidence>
<dbReference type="PANTHER" id="PTHR30294">
    <property type="entry name" value="MEMBRANE COMPONENT OF ABC TRANSPORTER YHHJ-RELATED"/>
    <property type="match status" value="1"/>
</dbReference>
<feature type="transmembrane region" description="Helical" evidence="8">
    <location>
        <begin position="346"/>
        <end position="367"/>
    </location>
</feature>
<evidence type="ECO:0000256" key="4">
    <source>
        <dbReference type="ARBA" id="ARBA00022475"/>
    </source>
</evidence>
<feature type="transmembrane region" description="Helical" evidence="8">
    <location>
        <begin position="399"/>
        <end position="420"/>
    </location>
</feature>